<keyword evidence="4" id="KW-1185">Reference proteome</keyword>
<feature type="coiled-coil region" evidence="1">
    <location>
        <begin position="133"/>
        <end position="174"/>
    </location>
</feature>
<evidence type="ECO:0000313" key="3">
    <source>
        <dbReference type="EMBL" id="CAG9330670.1"/>
    </source>
</evidence>
<comment type="caution">
    <text evidence="3">The sequence shown here is derived from an EMBL/GenBank/DDBJ whole genome shotgun (WGS) entry which is preliminary data.</text>
</comment>
<feature type="region of interest" description="Disordered" evidence="2">
    <location>
        <begin position="297"/>
        <end position="327"/>
    </location>
</feature>
<reference evidence="3" key="1">
    <citation type="submission" date="2021-09" db="EMBL/GenBank/DDBJ databases">
        <authorList>
            <consortium name="AG Swart"/>
            <person name="Singh M."/>
            <person name="Singh A."/>
            <person name="Seah K."/>
            <person name="Emmerich C."/>
        </authorList>
    </citation>
    <scope>NUCLEOTIDE SEQUENCE</scope>
    <source>
        <strain evidence="3">ATCC30299</strain>
    </source>
</reference>
<accession>A0AAU9JZX7</accession>
<evidence type="ECO:0000256" key="1">
    <source>
        <dbReference type="SAM" id="Coils"/>
    </source>
</evidence>
<sequence length="327" mass="38190">MSSSFPSLIDQEASRLVKKYNLDPSNDIKNIDETIKKSQQIIQQSKNLTLKNQQRKMFLEEKFKNLLGGAGEMAHETSSPILYRYSTNEETEDKESSNQYAIQRAWEYSQEPEIPTKFSTMPAKQAFSSEWTSKELEEENRLLKLELSSKNSEILSLKEVINSLQKDNARLFEEAQTISHRSEILSKKYEELYKKQAEINSKRNNSRSSSRKRQKSEESSLEYKTERKRTDEKNYSEKISELEQRLLKSSQRYEDLKDRLEKAESLILRSNLTPMISRSSEDISTSNILKNRIPSPELKKGKKKKLKSETVKLSKPHISIQIKKHKK</sequence>
<organism evidence="3 4">
    <name type="scientific">Blepharisma stoltei</name>
    <dbReference type="NCBI Taxonomy" id="1481888"/>
    <lineage>
        <taxon>Eukaryota</taxon>
        <taxon>Sar</taxon>
        <taxon>Alveolata</taxon>
        <taxon>Ciliophora</taxon>
        <taxon>Postciliodesmatophora</taxon>
        <taxon>Heterotrichea</taxon>
        <taxon>Heterotrichida</taxon>
        <taxon>Blepharismidae</taxon>
        <taxon>Blepharisma</taxon>
    </lineage>
</organism>
<dbReference type="EMBL" id="CAJZBQ010000052">
    <property type="protein sequence ID" value="CAG9330670.1"/>
    <property type="molecule type" value="Genomic_DNA"/>
</dbReference>
<dbReference type="Proteomes" id="UP001162131">
    <property type="component" value="Unassembled WGS sequence"/>
</dbReference>
<feature type="region of interest" description="Disordered" evidence="2">
    <location>
        <begin position="200"/>
        <end position="236"/>
    </location>
</feature>
<feature type="compositionally biased region" description="Basic and acidic residues" evidence="2">
    <location>
        <begin position="215"/>
        <end position="236"/>
    </location>
</feature>
<gene>
    <name evidence="3" type="ORF">BSTOLATCC_MIC52088</name>
</gene>
<evidence type="ECO:0000313" key="4">
    <source>
        <dbReference type="Proteomes" id="UP001162131"/>
    </source>
</evidence>
<protein>
    <submittedName>
        <fullName evidence="3">Uncharacterized protein</fullName>
    </submittedName>
</protein>
<proteinExistence type="predicted"/>
<keyword evidence="1" id="KW-0175">Coiled coil</keyword>
<evidence type="ECO:0000256" key="2">
    <source>
        <dbReference type="SAM" id="MobiDB-lite"/>
    </source>
</evidence>
<dbReference type="AlphaFoldDB" id="A0AAU9JZX7"/>
<name>A0AAU9JZX7_9CILI</name>